<gene>
    <name evidence="2" type="ORF">ES332_D01G184200v1</name>
</gene>
<proteinExistence type="predicted"/>
<feature type="region of interest" description="Disordered" evidence="1">
    <location>
        <begin position="97"/>
        <end position="140"/>
    </location>
</feature>
<evidence type="ECO:0000313" key="3">
    <source>
        <dbReference type="Proteomes" id="UP000322667"/>
    </source>
</evidence>
<dbReference type="EMBL" id="CM017623">
    <property type="protein sequence ID" value="TYH88380.1"/>
    <property type="molecule type" value="Genomic_DNA"/>
</dbReference>
<sequence length="140" mass="15586">MVELVMLKQHGSVDQFYDGFLNLLNQLNLQETYALSIFISNLKPEIGQYLRLFKPQTLLKGYNLARQVENIVLGPMRKGLIASSEVSSSRPLFSVSKVQQGMESSASARGTTSSNSGQRNPSKSLSQAELEDRRKKGLCF</sequence>
<dbReference type="Proteomes" id="UP000322667">
    <property type="component" value="Chromosome D01"/>
</dbReference>
<feature type="compositionally biased region" description="Polar residues" evidence="1">
    <location>
        <begin position="97"/>
        <end position="127"/>
    </location>
</feature>
<evidence type="ECO:0000256" key="1">
    <source>
        <dbReference type="SAM" id="MobiDB-lite"/>
    </source>
</evidence>
<reference evidence="2 3" key="1">
    <citation type="submission" date="2019-07" db="EMBL/GenBank/DDBJ databases">
        <title>WGS assembly of Gossypium tomentosum.</title>
        <authorList>
            <person name="Chen Z.J."/>
            <person name="Sreedasyam A."/>
            <person name="Ando A."/>
            <person name="Song Q."/>
            <person name="De L."/>
            <person name="Hulse-Kemp A."/>
            <person name="Ding M."/>
            <person name="Ye W."/>
            <person name="Kirkbride R."/>
            <person name="Jenkins J."/>
            <person name="Plott C."/>
            <person name="Lovell J."/>
            <person name="Lin Y.-M."/>
            <person name="Vaughn R."/>
            <person name="Liu B."/>
            <person name="Li W."/>
            <person name="Simpson S."/>
            <person name="Scheffler B."/>
            <person name="Saski C."/>
            <person name="Grover C."/>
            <person name="Hu G."/>
            <person name="Conover J."/>
            <person name="Carlson J."/>
            <person name="Shu S."/>
            <person name="Boston L."/>
            <person name="Williams M."/>
            <person name="Peterson D."/>
            <person name="Mcgee K."/>
            <person name="Jones D."/>
            <person name="Wendel J."/>
            <person name="Stelly D."/>
            <person name="Grimwood J."/>
            <person name="Schmutz J."/>
        </authorList>
    </citation>
    <scope>NUCLEOTIDE SEQUENCE [LARGE SCALE GENOMIC DNA]</scope>
    <source>
        <strain evidence="2">7179.01</strain>
    </source>
</reference>
<name>A0A5D2MAG3_GOSTO</name>
<evidence type="ECO:0000313" key="2">
    <source>
        <dbReference type="EMBL" id="TYH88380.1"/>
    </source>
</evidence>
<protein>
    <recommendedName>
        <fullName evidence="4">Retrotransposon gag domain-containing protein</fullName>
    </recommendedName>
</protein>
<keyword evidence="3" id="KW-1185">Reference proteome</keyword>
<evidence type="ECO:0008006" key="4">
    <source>
        <dbReference type="Google" id="ProtNLM"/>
    </source>
</evidence>
<dbReference type="AlphaFoldDB" id="A0A5D2MAG3"/>
<organism evidence="2 3">
    <name type="scientific">Gossypium tomentosum</name>
    <name type="common">Hawaiian cotton</name>
    <name type="synonym">Gossypium sandvicense</name>
    <dbReference type="NCBI Taxonomy" id="34277"/>
    <lineage>
        <taxon>Eukaryota</taxon>
        <taxon>Viridiplantae</taxon>
        <taxon>Streptophyta</taxon>
        <taxon>Embryophyta</taxon>
        <taxon>Tracheophyta</taxon>
        <taxon>Spermatophyta</taxon>
        <taxon>Magnoliopsida</taxon>
        <taxon>eudicotyledons</taxon>
        <taxon>Gunneridae</taxon>
        <taxon>Pentapetalae</taxon>
        <taxon>rosids</taxon>
        <taxon>malvids</taxon>
        <taxon>Malvales</taxon>
        <taxon>Malvaceae</taxon>
        <taxon>Malvoideae</taxon>
        <taxon>Gossypium</taxon>
    </lineage>
</organism>
<accession>A0A5D2MAG3</accession>